<protein>
    <recommendedName>
        <fullName evidence="2">SGNH hydrolase-type esterase domain-containing protein</fullName>
    </recommendedName>
</protein>
<accession>A0AAT9GK08</accession>
<evidence type="ECO:0008006" key="2">
    <source>
        <dbReference type="Google" id="ProtNLM"/>
    </source>
</evidence>
<dbReference type="AlphaFoldDB" id="A0AAT9GK08"/>
<reference evidence="1" key="1">
    <citation type="submission" date="2024-02" db="EMBL/GenBank/DDBJ databases">
        <title>Sediminibacterium planktonica sp. nov. and Sediminibacterium longus sp. nov., isolated from surface lake and river water.</title>
        <authorList>
            <person name="Watanabe K."/>
            <person name="Takemine S."/>
            <person name="Ishii Y."/>
            <person name="Ogata Y."/>
            <person name="Shindo C."/>
            <person name="Suda W."/>
        </authorList>
    </citation>
    <scope>NUCLEOTIDE SEQUENCE</scope>
    <source>
        <strain evidence="1">KACHI17</strain>
    </source>
</reference>
<dbReference type="SUPFAM" id="SSF52266">
    <property type="entry name" value="SGNH hydrolase"/>
    <property type="match status" value="1"/>
</dbReference>
<name>A0AAT9GK08_9BACT</name>
<dbReference type="PROSITE" id="PS51257">
    <property type="entry name" value="PROKAR_LIPOPROTEIN"/>
    <property type="match status" value="1"/>
</dbReference>
<dbReference type="EMBL" id="AP029612">
    <property type="protein sequence ID" value="BFG70956.1"/>
    <property type="molecule type" value="Genomic_DNA"/>
</dbReference>
<dbReference type="InterPro" id="IPR036514">
    <property type="entry name" value="SGNH_hydro_sf"/>
</dbReference>
<gene>
    <name evidence="1" type="ORF">KACHI17_18370</name>
</gene>
<organism evidence="1">
    <name type="scientific">Sediminibacterium sp. KACHI17</name>
    <dbReference type="NCBI Taxonomy" id="1751071"/>
    <lineage>
        <taxon>Bacteria</taxon>
        <taxon>Pseudomonadati</taxon>
        <taxon>Bacteroidota</taxon>
        <taxon>Chitinophagia</taxon>
        <taxon>Chitinophagales</taxon>
        <taxon>Chitinophagaceae</taxon>
        <taxon>Sediminibacterium</taxon>
    </lineage>
</organism>
<evidence type="ECO:0000313" key="1">
    <source>
        <dbReference type="EMBL" id="BFG70956.1"/>
    </source>
</evidence>
<dbReference type="Gene3D" id="3.40.50.1110">
    <property type="entry name" value="SGNH hydrolase"/>
    <property type="match status" value="1"/>
</dbReference>
<dbReference type="RefSeq" id="WP_353548593.1">
    <property type="nucleotide sequence ID" value="NZ_AP029612.1"/>
</dbReference>
<proteinExistence type="predicted"/>
<sequence>MLQKLALPFVVLCIAVSCKDGEKKDTMVMDPVVSETKNEQREEYLSQYPKVPETPDILNAGDTGAAVYNICAERYEQSLAALKQQSDELEAKLIVTILSPEVGDATTVSGQKGIPLINSISKKLGLDVYDCMKPLEAFVGQKITQMPLDGHWSVNGSKVVADLYQPIIGKYVAHRSTKTFAENERPAVLGDLDPNQDVALDGGKNLPYQLITNKQGFRMNTDLVFPKAKQRILLIGDSQLYSPFLDNSQIFTALLQQRFPDAEIINAGVIGYTIDDQVSLIAERAKYAEPDLIILVTNPNDIGDFYFTQRNRMNRAKKAYDPTTTELALYQQLYGSK</sequence>
<dbReference type="GO" id="GO:0016788">
    <property type="term" value="F:hydrolase activity, acting on ester bonds"/>
    <property type="evidence" value="ECO:0007669"/>
    <property type="project" value="UniProtKB-ARBA"/>
</dbReference>